<keyword evidence="4" id="KW-1185">Reference proteome</keyword>
<name>A0A9W6JX27_9HYPH</name>
<gene>
    <name evidence="3" type="ORF">GCM10017653_35110</name>
</gene>
<comment type="caution">
    <text evidence="3">The sequence shown here is derived from an EMBL/GenBank/DDBJ whole genome shotgun (WGS) entry which is preliminary data.</text>
</comment>
<proteinExistence type="predicted"/>
<dbReference type="Pfam" id="PF13416">
    <property type="entry name" value="SBP_bac_8"/>
    <property type="match status" value="1"/>
</dbReference>
<keyword evidence="1" id="KW-0732">Signal</keyword>
<evidence type="ECO:0000313" key="4">
    <source>
        <dbReference type="Proteomes" id="UP001143330"/>
    </source>
</evidence>
<dbReference type="AlphaFoldDB" id="A0A9W6JX27"/>
<dbReference type="PANTHER" id="PTHR30006">
    <property type="entry name" value="THIAMINE-BINDING PERIPLASMIC PROTEIN-RELATED"/>
    <property type="match status" value="1"/>
</dbReference>
<accession>A0A9W6JX27</accession>
<keyword evidence="2" id="KW-0574">Periplasm</keyword>
<dbReference type="Proteomes" id="UP001143330">
    <property type="component" value="Unassembled WGS sequence"/>
</dbReference>
<reference evidence="3" key="1">
    <citation type="journal article" date="2014" name="Int. J. Syst. Evol. Microbiol.">
        <title>Complete genome sequence of Corynebacterium casei LMG S-19264T (=DSM 44701T), isolated from a smear-ripened cheese.</title>
        <authorList>
            <consortium name="US DOE Joint Genome Institute (JGI-PGF)"/>
            <person name="Walter F."/>
            <person name="Albersmeier A."/>
            <person name="Kalinowski J."/>
            <person name="Ruckert C."/>
        </authorList>
    </citation>
    <scope>NUCLEOTIDE SEQUENCE</scope>
    <source>
        <strain evidence="3">VKM B-2789</strain>
    </source>
</reference>
<dbReference type="Gene3D" id="3.40.190.10">
    <property type="entry name" value="Periplasmic binding protein-like II"/>
    <property type="match status" value="2"/>
</dbReference>
<dbReference type="InterPro" id="IPR026045">
    <property type="entry name" value="Ferric-bd"/>
</dbReference>
<evidence type="ECO:0000256" key="1">
    <source>
        <dbReference type="ARBA" id="ARBA00022729"/>
    </source>
</evidence>
<dbReference type="CDD" id="cd13547">
    <property type="entry name" value="PBP2_Fbp_like_2"/>
    <property type="match status" value="1"/>
</dbReference>
<dbReference type="EMBL" id="BSFM01000015">
    <property type="protein sequence ID" value="GLK85441.1"/>
    <property type="molecule type" value="Genomic_DNA"/>
</dbReference>
<protein>
    <submittedName>
        <fullName evidence="3">ABC transporter substrate-binding protein</fullName>
    </submittedName>
</protein>
<evidence type="ECO:0000256" key="2">
    <source>
        <dbReference type="ARBA" id="ARBA00022764"/>
    </source>
</evidence>
<dbReference type="RefSeq" id="WP_213361673.1">
    <property type="nucleotide sequence ID" value="NZ_BSFM01000015.1"/>
</dbReference>
<dbReference type="PIRSF" id="PIRSF002825">
    <property type="entry name" value="CfbpA"/>
    <property type="match status" value="1"/>
</dbReference>
<dbReference type="InterPro" id="IPR006059">
    <property type="entry name" value="SBP"/>
</dbReference>
<dbReference type="SUPFAM" id="SSF53850">
    <property type="entry name" value="Periplasmic binding protein-like II"/>
    <property type="match status" value="1"/>
</dbReference>
<sequence>MRTLIDRRGLALGLGLIAGALALPALGHAQEAGAVDLAKAKAEGKVVWYTSTPIEQANKLAKLFEQQSGIKVELFRSGGSAILRRFNQEVSAGRIAADVLTTSDPAASNVMAEQGLFVPFKSVDFDKIPDTAKDKDGNWIGQRLNLITIYMRGDKVPEAERPKKWTDLTAKTFDKKMVMTDPSFTSLQLSVVGTLSEKLGWDYYKQLAGNDVMVVQGNQQVSDNLKRGERLIAVGALDSYAAEDRASGHDIVTVYPADGTFVIPSPTAIVKGGPNPAAAKAFASFMISPEAQKLFPADGGYAARSDVDPPAGSPKVSDLVIIPVDYAALEKKAAEVKDEFNAIFR</sequence>
<organism evidence="3 4">
    <name type="scientific">Ancylobacter defluvii</name>
    <dbReference type="NCBI Taxonomy" id="1282440"/>
    <lineage>
        <taxon>Bacteria</taxon>
        <taxon>Pseudomonadati</taxon>
        <taxon>Pseudomonadota</taxon>
        <taxon>Alphaproteobacteria</taxon>
        <taxon>Hyphomicrobiales</taxon>
        <taxon>Xanthobacteraceae</taxon>
        <taxon>Ancylobacter</taxon>
    </lineage>
</organism>
<evidence type="ECO:0000313" key="3">
    <source>
        <dbReference type="EMBL" id="GLK85441.1"/>
    </source>
</evidence>
<reference evidence="3" key="2">
    <citation type="submission" date="2023-01" db="EMBL/GenBank/DDBJ databases">
        <authorList>
            <person name="Sun Q."/>
            <person name="Evtushenko L."/>
        </authorList>
    </citation>
    <scope>NUCLEOTIDE SEQUENCE</scope>
    <source>
        <strain evidence="3">VKM B-2789</strain>
    </source>
</reference>